<evidence type="ECO:0000256" key="3">
    <source>
        <dbReference type="ARBA" id="ARBA00022722"/>
    </source>
</evidence>
<dbReference type="EC" id="3.1.26.5" evidence="7 8"/>
<dbReference type="InterPro" id="IPR014721">
    <property type="entry name" value="Ribsml_uS5_D2-typ_fold_subgr"/>
</dbReference>
<proteinExistence type="inferred from homology"/>
<evidence type="ECO:0000256" key="4">
    <source>
        <dbReference type="ARBA" id="ARBA00022759"/>
    </source>
</evidence>
<keyword evidence="4 7" id="KW-0255">Endonuclease</keyword>
<dbReference type="InterPro" id="IPR000100">
    <property type="entry name" value="RNase_P"/>
</dbReference>
<accession>A0A1F6TU71</accession>
<name>A0A1F6TU71_9PROT</name>
<evidence type="ECO:0000313" key="9">
    <source>
        <dbReference type="EMBL" id="OGI48683.1"/>
    </source>
</evidence>
<keyword evidence="5 7" id="KW-0378">Hydrolase</keyword>
<evidence type="ECO:0000256" key="1">
    <source>
        <dbReference type="ARBA" id="ARBA00002663"/>
    </source>
</evidence>
<evidence type="ECO:0000256" key="8">
    <source>
        <dbReference type="NCBIfam" id="TIGR00188"/>
    </source>
</evidence>
<dbReference type="HAMAP" id="MF_00227">
    <property type="entry name" value="RNase_P"/>
    <property type="match status" value="1"/>
</dbReference>
<comment type="caution">
    <text evidence="9">The sequence shown here is derived from an EMBL/GenBank/DDBJ whole genome shotgun (WGS) entry which is preliminary data.</text>
</comment>
<evidence type="ECO:0000256" key="2">
    <source>
        <dbReference type="ARBA" id="ARBA00022694"/>
    </source>
</evidence>
<dbReference type="SUPFAM" id="SSF54211">
    <property type="entry name" value="Ribosomal protein S5 domain 2-like"/>
    <property type="match status" value="1"/>
</dbReference>
<dbReference type="GO" id="GO:0030677">
    <property type="term" value="C:ribonuclease P complex"/>
    <property type="evidence" value="ECO:0007669"/>
    <property type="project" value="TreeGrafter"/>
</dbReference>
<dbReference type="InterPro" id="IPR020568">
    <property type="entry name" value="Ribosomal_Su5_D2-typ_SF"/>
</dbReference>
<evidence type="ECO:0000256" key="6">
    <source>
        <dbReference type="ARBA" id="ARBA00022884"/>
    </source>
</evidence>
<comment type="catalytic activity">
    <reaction evidence="7">
        <text>Endonucleolytic cleavage of RNA, removing 5'-extranucleotides from tRNA precursor.</text>
        <dbReference type="EC" id="3.1.26.5"/>
    </reaction>
</comment>
<dbReference type="EMBL" id="MFSU01000022">
    <property type="protein sequence ID" value="OGI48683.1"/>
    <property type="molecule type" value="Genomic_DNA"/>
</dbReference>
<dbReference type="PROSITE" id="PS00648">
    <property type="entry name" value="RIBONUCLEASE_P"/>
    <property type="match status" value="1"/>
</dbReference>
<reference evidence="9 10" key="1">
    <citation type="journal article" date="2016" name="Nat. Commun.">
        <title>Thousands of microbial genomes shed light on interconnected biogeochemical processes in an aquifer system.</title>
        <authorList>
            <person name="Anantharaman K."/>
            <person name="Brown C.T."/>
            <person name="Hug L.A."/>
            <person name="Sharon I."/>
            <person name="Castelle C.J."/>
            <person name="Probst A.J."/>
            <person name="Thomas B.C."/>
            <person name="Singh A."/>
            <person name="Wilkins M.J."/>
            <person name="Karaoz U."/>
            <person name="Brodie E.L."/>
            <person name="Williams K.H."/>
            <person name="Hubbard S.S."/>
            <person name="Banfield J.F."/>
        </authorList>
    </citation>
    <scope>NUCLEOTIDE SEQUENCE [LARGE SCALE GENOMIC DNA]</scope>
</reference>
<dbReference type="NCBIfam" id="TIGR00188">
    <property type="entry name" value="rnpA"/>
    <property type="match status" value="1"/>
</dbReference>
<comment type="function">
    <text evidence="1 7">RNaseP catalyzes the removal of the 5'-leader sequence from pre-tRNA to produce the mature 5'-terminus. It can also cleave other RNA substrates such as 4.5S RNA. The protein component plays an auxiliary but essential role in vivo by binding to the 5'-leader sequence and broadening the substrate specificity of the ribozyme.</text>
</comment>
<dbReference type="GO" id="GO:0000049">
    <property type="term" value="F:tRNA binding"/>
    <property type="evidence" value="ECO:0007669"/>
    <property type="project" value="UniProtKB-UniRule"/>
</dbReference>
<dbReference type="STRING" id="1817760.A2151_07290"/>
<comment type="similarity">
    <text evidence="7">Belongs to the RnpA family.</text>
</comment>
<keyword evidence="2 7" id="KW-0819">tRNA processing</keyword>
<dbReference type="AlphaFoldDB" id="A0A1F6TU71"/>
<dbReference type="Proteomes" id="UP000178885">
    <property type="component" value="Unassembled WGS sequence"/>
</dbReference>
<dbReference type="Gene3D" id="3.30.230.10">
    <property type="match status" value="1"/>
</dbReference>
<protein>
    <recommendedName>
        <fullName evidence="7 8">Ribonuclease P protein component</fullName>
        <shortName evidence="7">RNase P protein</shortName>
        <shortName evidence="7">RNaseP protein</shortName>
        <ecNumber evidence="7 8">3.1.26.5</ecNumber>
    </recommendedName>
    <alternativeName>
        <fullName evidence="7">Protein C5</fullName>
    </alternativeName>
</protein>
<dbReference type="GO" id="GO:0042781">
    <property type="term" value="F:3'-tRNA processing endoribonuclease activity"/>
    <property type="evidence" value="ECO:0007669"/>
    <property type="project" value="TreeGrafter"/>
</dbReference>
<evidence type="ECO:0000256" key="7">
    <source>
        <dbReference type="HAMAP-Rule" id="MF_00227"/>
    </source>
</evidence>
<dbReference type="Pfam" id="PF00825">
    <property type="entry name" value="Ribonuclease_P"/>
    <property type="match status" value="1"/>
</dbReference>
<dbReference type="GO" id="GO:0004526">
    <property type="term" value="F:ribonuclease P activity"/>
    <property type="evidence" value="ECO:0007669"/>
    <property type="project" value="UniProtKB-UniRule"/>
</dbReference>
<evidence type="ECO:0000256" key="5">
    <source>
        <dbReference type="ARBA" id="ARBA00022801"/>
    </source>
</evidence>
<keyword evidence="6 7" id="KW-0694">RNA-binding</keyword>
<keyword evidence="3 7" id="KW-0540">Nuclease</keyword>
<dbReference type="PANTHER" id="PTHR33992">
    <property type="entry name" value="RIBONUCLEASE P PROTEIN COMPONENT"/>
    <property type="match status" value="1"/>
</dbReference>
<dbReference type="PANTHER" id="PTHR33992:SF1">
    <property type="entry name" value="RIBONUCLEASE P PROTEIN COMPONENT"/>
    <property type="match status" value="1"/>
</dbReference>
<dbReference type="GO" id="GO:0001682">
    <property type="term" value="P:tRNA 5'-leader removal"/>
    <property type="evidence" value="ECO:0007669"/>
    <property type="project" value="UniProtKB-UniRule"/>
</dbReference>
<organism evidence="9 10">
    <name type="scientific">Candidatus Muproteobacteria bacterium RBG_16_65_34</name>
    <dbReference type="NCBI Taxonomy" id="1817760"/>
    <lineage>
        <taxon>Bacteria</taxon>
        <taxon>Pseudomonadati</taxon>
        <taxon>Pseudomonadota</taxon>
        <taxon>Candidatus Muproteobacteria</taxon>
    </lineage>
</organism>
<evidence type="ECO:0000313" key="10">
    <source>
        <dbReference type="Proteomes" id="UP000178885"/>
    </source>
</evidence>
<sequence length="121" mass="13686">MQRTRQRLTRAHRLLRPQEYAAAMKGGPKSRDECFNAFAHANALNHGRIGLAVSRRVSLKAVVRNRIKRQVRESFRQHQALLAGLDVVVVAQARAAAVPRALIGLSLRTHWEHIAHRCKKS</sequence>
<comment type="subunit">
    <text evidence="7">Consists of a catalytic RNA component (M1 or rnpB) and a protein subunit.</text>
</comment>
<gene>
    <name evidence="7" type="primary">rnpA</name>
    <name evidence="9" type="ORF">A2151_07290</name>
</gene>
<dbReference type="InterPro" id="IPR020539">
    <property type="entry name" value="RNase_P_CS"/>
</dbReference>